<comment type="caution">
    <text evidence="5">The sequence shown here is derived from an EMBL/GenBank/DDBJ whole genome shotgun (WGS) entry which is preliminary data.</text>
</comment>
<organism evidence="5 6">
    <name type="scientific">Sphingobacterium populi</name>
    <dbReference type="NCBI Taxonomy" id="1812824"/>
    <lineage>
        <taxon>Bacteria</taxon>
        <taxon>Pseudomonadati</taxon>
        <taxon>Bacteroidota</taxon>
        <taxon>Sphingobacteriia</taxon>
        <taxon>Sphingobacteriales</taxon>
        <taxon>Sphingobacteriaceae</taxon>
        <taxon>Sphingobacterium</taxon>
    </lineage>
</organism>
<evidence type="ECO:0000256" key="3">
    <source>
        <dbReference type="ARBA" id="ARBA00023163"/>
    </source>
</evidence>
<dbReference type="PROSITE" id="PS01124">
    <property type="entry name" value="HTH_ARAC_FAMILY_2"/>
    <property type="match status" value="1"/>
</dbReference>
<keyword evidence="2" id="KW-0238">DNA-binding</keyword>
<gene>
    <name evidence="5" type="ORF">ACFSQ6_01470</name>
</gene>
<evidence type="ECO:0000313" key="5">
    <source>
        <dbReference type="EMBL" id="MFD2742058.1"/>
    </source>
</evidence>
<evidence type="ECO:0000259" key="4">
    <source>
        <dbReference type="PROSITE" id="PS01124"/>
    </source>
</evidence>
<dbReference type="InterPro" id="IPR018060">
    <property type="entry name" value="HTH_AraC"/>
</dbReference>
<accession>A0ABW5U9M5</accession>
<dbReference type="Gene3D" id="1.10.10.60">
    <property type="entry name" value="Homeodomain-like"/>
    <property type="match status" value="1"/>
</dbReference>
<dbReference type="RefSeq" id="WP_066753403.1">
    <property type="nucleotide sequence ID" value="NZ_JBHUMB010000005.1"/>
</dbReference>
<dbReference type="PANTHER" id="PTHR43280">
    <property type="entry name" value="ARAC-FAMILY TRANSCRIPTIONAL REGULATOR"/>
    <property type="match status" value="1"/>
</dbReference>
<reference evidence="6" key="1">
    <citation type="journal article" date="2019" name="Int. J. Syst. Evol. Microbiol.">
        <title>The Global Catalogue of Microorganisms (GCM) 10K type strain sequencing project: providing services to taxonomists for standard genome sequencing and annotation.</title>
        <authorList>
            <consortium name="The Broad Institute Genomics Platform"/>
            <consortium name="The Broad Institute Genome Sequencing Center for Infectious Disease"/>
            <person name="Wu L."/>
            <person name="Ma J."/>
        </authorList>
    </citation>
    <scope>NUCLEOTIDE SEQUENCE [LARGE SCALE GENOMIC DNA]</scope>
    <source>
        <strain evidence="6">KCTC 42247</strain>
    </source>
</reference>
<evidence type="ECO:0000256" key="2">
    <source>
        <dbReference type="ARBA" id="ARBA00023125"/>
    </source>
</evidence>
<keyword evidence="6" id="KW-1185">Reference proteome</keyword>
<dbReference type="SUPFAM" id="SSF46689">
    <property type="entry name" value="Homeodomain-like"/>
    <property type="match status" value="1"/>
</dbReference>
<dbReference type="PANTHER" id="PTHR43280:SF2">
    <property type="entry name" value="HTH-TYPE TRANSCRIPTIONAL REGULATOR EXSA"/>
    <property type="match status" value="1"/>
</dbReference>
<name>A0ABW5U9M5_9SPHI</name>
<dbReference type="SMART" id="SM00342">
    <property type="entry name" value="HTH_ARAC"/>
    <property type="match status" value="1"/>
</dbReference>
<keyword evidence="3" id="KW-0804">Transcription</keyword>
<protein>
    <submittedName>
        <fullName evidence="5">Helix-turn-helix domain-containing protein</fullName>
    </submittedName>
</protein>
<keyword evidence="1" id="KW-0805">Transcription regulation</keyword>
<evidence type="ECO:0000256" key="1">
    <source>
        <dbReference type="ARBA" id="ARBA00023015"/>
    </source>
</evidence>
<dbReference type="InterPro" id="IPR009057">
    <property type="entry name" value="Homeodomain-like_sf"/>
</dbReference>
<dbReference type="EMBL" id="JBHUMB010000005">
    <property type="protein sequence ID" value="MFD2742058.1"/>
    <property type="molecule type" value="Genomic_DNA"/>
</dbReference>
<sequence length="192" mass="22361">MDTTLYIRNMVCNRCIMVVEQQMDKWKLPVSHIALGEVTTTAPISDKQLDTIRKDLEALGFGLIDDKRQQTVERVKTAIIKLIYQKDLIQKINLSMWLEEELNEDYAHLSAWFSELESTTIEKFFIAQKIERVKELLRYEELTLSQIADQMHYSSVAYLSNQFKKVTGISPSQYKQSTENTRTPLDAVKSYK</sequence>
<dbReference type="Proteomes" id="UP001597418">
    <property type="component" value="Unassembled WGS sequence"/>
</dbReference>
<evidence type="ECO:0000313" key="6">
    <source>
        <dbReference type="Proteomes" id="UP001597418"/>
    </source>
</evidence>
<proteinExistence type="predicted"/>
<dbReference type="Pfam" id="PF12833">
    <property type="entry name" value="HTH_18"/>
    <property type="match status" value="1"/>
</dbReference>
<feature type="domain" description="HTH araC/xylS-type" evidence="4">
    <location>
        <begin position="98"/>
        <end position="177"/>
    </location>
</feature>